<dbReference type="HOGENOM" id="CLU_114095_1_0_6"/>
<protein>
    <recommendedName>
        <fullName evidence="2">Type II/III secretion system secretin-like domain-containing protein</fullName>
    </recommendedName>
</protein>
<dbReference type="STRING" id="2718.CHUV0807_0893"/>
<sequence>MVDMELNINNDELGNNVSVAGQTSFTKNTSGVKTNVLVDNGETIVLGGVYKQRQTAKTEKVPLLGDIPVIGNAFKKNTRAFEKNEMLIFVTPRIVDKQLVDNDKFSSLRDR</sequence>
<dbReference type="PANTHER" id="PTHR30604:SF1">
    <property type="entry name" value="DNA UTILIZATION PROTEIN HOFQ"/>
    <property type="match status" value="1"/>
</dbReference>
<dbReference type="EMBL" id="ACKY01000095">
    <property type="protein sequence ID" value="EEV88311.1"/>
    <property type="molecule type" value="Genomic_DNA"/>
</dbReference>
<evidence type="ECO:0000259" key="2">
    <source>
        <dbReference type="Pfam" id="PF00263"/>
    </source>
</evidence>
<comment type="caution">
    <text evidence="3">The sequence shown here is derived from an EMBL/GenBank/DDBJ whole genome shotgun (WGS) entry which is preliminary data.</text>
</comment>
<dbReference type="PANTHER" id="PTHR30604">
    <property type="entry name" value="PROTEIN TRANSPORT PROTEIN HOFQ"/>
    <property type="match status" value="1"/>
</dbReference>
<dbReference type="Proteomes" id="UP000004870">
    <property type="component" value="Unassembled WGS sequence"/>
</dbReference>
<evidence type="ECO:0000256" key="1">
    <source>
        <dbReference type="RuleBase" id="RU004003"/>
    </source>
</evidence>
<organism evidence="3 4">
    <name type="scientific">Cardiobacterium hominis (strain ATCC 15826 / DSM 8339 / NCTC 10426 / 6573)</name>
    <dbReference type="NCBI Taxonomy" id="638300"/>
    <lineage>
        <taxon>Bacteria</taxon>
        <taxon>Pseudomonadati</taxon>
        <taxon>Pseudomonadota</taxon>
        <taxon>Gammaproteobacteria</taxon>
        <taxon>Cardiobacteriales</taxon>
        <taxon>Cardiobacteriaceae</taxon>
        <taxon>Cardiobacterium</taxon>
    </lineage>
</organism>
<comment type="similarity">
    <text evidence="1">Belongs to the bacterial secretin family.</text>
</comment>
<name>C8NAU0_CARH6</name>
<feature type="domain" description="Type II/III secretion system secretin-like" evidence="2">
    <location>
        <begin position="2"/>
        <end position="96"/>
    </location>
</feature>
<dbReference type="InterPro" id="IPR051808">
    <property type="entry name" value="Type_IV_pilus_biogenesis"/>
</dbReference>
<accession>C8NAU0</accession>
<reference evidence="3 4" key="1">
    <citation type="submission" date="2009-08" db="EMBL/GenBank/DDBJ databases">
        <authorList>
            <person name="Qin X."/>
            <person name="Bachman B."/>
            <person name="Battles P."/>
            <person name="Bell A."/>
            <person name="Bess C."/>
            <person name="Bickham C."/>
            <person name="Chaboub L."/>
            <person name="Chen D."/>
            <person name="Coyle M."/>
            <person name="Deiros D.R."/>
            <person name="Dinh H."/>
            <person name="Forbes L."/>
            <person name="Fowler G."/>
            <person name="Francisco L."/>
            <person name="Fu Q."/>
            <person name="Gubbala S."/>
            <person name="Hale W."/>
            <person name="Han Y."/>
            <person name="Hemphill L."/>
            <person name="Highlander S.K."/>
            <person name="Hirani K."/>
            <person name="Hogues M."/>
            <person name="Jackson L."/>
            <person name="Jakkamsetti A."/>
            <person name="Javaid M."/>
            <person name="Jiang H."/>
            <person name="Korchina V."/>
            <person name="Kovar C."/>
            <person name="Lara F."/>
            <person name="Lee S."/>
            <person name="Mata R."/>
            <person name="Mathew T."/>
            <person name="Moen C."/>
            <person name="Morales K."/>
            <person name="Munidasa M."/>
            <person name="Nazareth L."/>
            <person name="Ngo R."/>
            <person name="Nguyen L."/>
            <person name="Okwuonu G."/>
            <person name="Ongeri F."/>
            <person name="Patil S."/>
            <person name="Petrosino J."/>
            <person name="Pham C."/>
            <person name="Pham P."/>
            <person name="Pu L.-L."/>
            <person name="Puazo M."/>
            <person name="Raj R."/>
            <person name="Reid J."/>
            <person name="Rouhana J."/>
            <person name="Saada N."/>
            <person name="Shang Y."/>
            <person name="Simmons D."/>
            <person name="Thornton R."/>
            <person name="Warren J."/>
            <person name="Weissenberger G."/>
            <person name="Zhang J."/>
            <person name="Zhang L."/>
            <person name="Zhou C."/>
            <person name="Zhu D."/>
            <person name="Muzny D."/>
            <person name="Worley K."/>
            <person name="Gibbs R."/>
        </authorList>
    </citation>
    <scope>NUCLEOTIDE SEQUENCE [LARGE SCALE GENOMIC DNA]</scope>
    <source>
        <strain evidence="4">ATCC 15826 / DSM 8339 / NCTC 10426 / 6573</strain>
    </source>
</reference>
<keyword evidence="4" id="KW-1185">Reference proteome</keyword>
<dbReference type="InterPro" id="IPR001775">
    <property type="entry name" value="GspD/PilQ"/>
</dbReference>
<proteinExistence type="inferred from homology"/>
<gene>
    <name evidence="3" type="ORF">HMPREF0198_1618</name>
</gene>
<dbReference type="Pfam" id="PF00263">
    <property type="entry name" value="Secretin"/>
    <property type="match status" value="1"/>
</dbReference>
<dbReference type="InterPro" id="IPR004846">
    <property type="entry name" value="T2SS/T3SS_dom"/>
</dbReference>
<dbReference type="AlphaFoldDB" id="C8NAU0"/>
<dbReference type="PRINTS" id="PR00811">
    <property type="entry name" value="BCTERIALGSPD"/>
</dbReference>
<dbReference type="GO" id="GO:0009306">
    <property type="term" value="P:protein secretion"/>
    <property type="evidence" value="ECO:0007669"/>
    <property type="project" value="InterPro"/>
</dbReference>
<evidence type="ECO:0000313" key="3">
    <source>
        <dbReference type="EMBL" id="EEV88311.1"/>
    </source>
</evidence>
<evidence type="ECO:0000313" key="4">
    <source>
        <dbReference type="Proteomes" id="UP000004870"/>
    </source>
</evidence>